<proteinExistence type="predicted"/>
<reference evidence="1" key="1">
    <citation type="submission" date="2018-05" db="EMBL/GenBank/DDBJ databases">
        <authorList>
            <person name="Lanie J.A."/>
            <person name="Ng W.-L."/>
            <person name="Kazmierczak K.M."/>
            <person name="Andrzejewski T.M."/>
            <person name="Davidsen T.M."/>
            <person name="Wayne K.J."/>
            <person name="Tettelin H."/>
            <person name="Glass J.I."/>
            <person name="Rusch D."/>
            <person name="Podicherti R."/>
            <person name="Tsui H.-C.T."/>
            <person name="Winkler M.E."/>
        </authorList>
    </citation>
    <scope>NUCLEOTIDE SEQUENCE</scope>
</reference>
<feature type="non-terminal residue" evidence="1">
    <location>
        <position position="1"/>
    </location>
</feature>
<feature type="non-terminal residue" evidence="1">
    <location>
        <position position="287"/>
    </location>
</feature>
<sequence>STVIIKSSSSVTITEFVFSIEKKKFLGIVKKGKVIIESGKIAKSQEGSMEIQLPTMILGIKGTRFNMNINPDGTSEVGLSKDSFGEVGTINISSEGKVQTLYDTDQVISANIETGISERPKTDDEKKELVDASNDLIEASSIDENLIQEKLEEKLANGNLLDANNDGIIDLADLDIIKENIKIEKQENINFIVENSTDENTEFLSNVLNVSDAASIGESMNQILETNDYLVASVITNLADEDNTFLTTSNIEENNTIKEKIFTQMLSDTDDENNNIEVIGSIFAKSD</sequence>
<accession>A0A382V8X5</accession>
<name>A0A382V8X5_9ZZZZ</name>
<evidence type="ECO:0008006" key="2">
    <source>
        <dbReference type="Google" id="ProtNLM"/>
    </source>
</evidence>
<gene>
    <name evidence="1" type="ORF">METZ01_LOCUS395185</name>
</gene>
<dbReference type="InterPro" id="IPR018247">
    <property type="entry name" value="EF_Hand_1_Ca_BS"/>
</dbReference>
<dbReference type="AlphaFoldDB" id="A0A382V8X5"/>
<protein>
    <recommendedName>
        <fullName evidence="2">FecR protein domain-containing protein</fullName>
    </recommendedName>
</protein>
<evidence type="ECO:0000313" key="1">
    <source>
        <dbReference type="EMBL" id="SVD42331.1"/>
    </source>
</evidence>
<organism evidence="1">
    <name type="scientific">marine metagenome</name>
    <dbReference type="NCBI Taxonomy" id="408172"/>
    <lineage>
        <taxon>unclassified sequences</taxon>
        <taxon>metagenomes</taxon>
        <taxon>ecological metagenomes</taxon>
    </lineage>
</organism>
<dbReference type="PROSITE" id="PS00018">
    <property type="entry name" value="EF_HAND_1"/>
    <property type="match status" value="1"/>
</dbReference>
<dbReference type="EMBL" id="UINC01149701">
    <property type="protein sequence ID" value="SVD42331.1"/>
    <property type="molecule type" value="Genomic_DNA"/>
</dbReference>